<evidence type="ECO:0000259" key="7">
    <source>
        <dbReference type="Pfam" id="PF08240"/>
    </source>
</evidence>
<keyword evidence="4" id="KW-0862">Zinc</keyword>
<protein>
    <submittedName>
        <fullName evidence="8">Zinc-binding alcohol dehydrogenase</fullName>
    </submittedName>
</protein>
<feature type="domain" description="Alcohol dehydrogenase-like N-terminal" evidence="7">
    <location>
        <begin position="31"/>
        <end position="98"/>
    </location>
</feature>
<dbReference type="RefSeq" id="WP_210658906.1">
    <property type="nucleotide sequence ID" value="NZ_JAGKSP010000005.1"/>
</dbReference>
<keyword evidence="5" id="KW-0560">Oxidoreductase</keyword>
<dbReference type="Gene3D" id="3.40.50.720">
    <property type="entry name" value="NAD(P)-binding Rossmann-like Domain"/>
    <property type="match status" value="1"/>
</dbReference>
<dbReference type="InterPro" id="IPR011032">
    <property type="entry name" value="GroES-like_sf"/>
</dbReference>
<dbReference type="Pfam" id="PF08240">
    <property type="entry name" value="ADH_N"/>
    <property type="match status" value="1"/>
</dbReference>
<sequence length="336" mass="35768">MTQVKVAKLVFPGPFALAYEAGNLDLNAVSDDQVVVKTTFSLISPGTELALYTGTHIDIDNPRNRFAKFPFYPGYAAVGEVVAAGAGTDFAVGDRVFTAGHHASYGVFGASDEEIVKISDGADPQLSLFARIAEISMTSVLQSRVREGDYVVVLGMGLVGNLAAQLYARQGAIPIGVDVVAERLELARLTNLEHVVQSGTGMLEAIHQITGGKDPDIVVEATGVPALVNTALELCRVHGQVIVLGSTRGLVTVNVYDHIHRKGVSLIGAHASVKDIDGLPSSGALYRELLQLIECGELAVEPFITHMLPSTQAKQGYELLLNNKEVALGVLLDWRD</sequence>
<dbReference type="InterPro" id="IPR036291">
    <property type="entry name" value="NAD(P)-bd_dom_sf"/>
</dbReference>
<dbReference type="Pfam" id="PF00107">
    <property type="entry name" value="ADH_zinc_N"/>
    <property type="match status" value="1"/>
</dbReference>
<dbReference type="EMBL" id="JAGKSP010000005">
    <property type="protein sequence ID" value="MBP3963990.1"/>
    <property type="molecule type" value="Genomic_DNA"/>
</dbReference>
<dbReference type="InterPro" id="IPR013149">
    <property type="entry name" value="ADH-like_C"/>
</dbReference>
<gene>
    <name evidence="8" type="ORF">I8J30_14835</name>
</gene>
<evidence type="ECO:0000313" key="9">
    <source>
        <dbReference type="Proteomes" id="UP000673394"/>
    </source>
</evidence>
<dbReference type="Gene3D" id="3.90.180.10">
    <property type="entry name" value="Medium-chain alcohol dehydrogenases, catalytic domain"/>
    <property type="match status" value="2"/>
</dbReference>
<evidence type="ECO:0000256" key="5">
    <source>
        <dbReference type="ARBA" id="ARBA00023002"/>
    </source>
</evidence>
<dbReference type="PANTHER" id="PTHR43350:SF19">
    <property type="entry name" value="D-GULOSIDE 3-DEHYDROGENASE"/>
    <property type="match status" value="1"/>
</dbReference>
<comment type="similarity">
    <text evidence="2">Belongs to the zinc-containing alcohol dehydrogenase family.</text>
</comment>
<dbReference type="CDD" id="cd08255">
    <property type="entry name" value="2-desacetyl-2-hydroxyethyl_bacteriochlorophyllide_like"/>
    <property type="match status" value="1"/>
</dbReference>
<comment type="cofactor">
    <cofactor evidence="1">
        <name>Zn(2+)</name>
        <dbReference type="ChEBI" id="CHEBI:29105"/>
    </cofactor>
</comment>
<feature type="domain" description="Alcohol dehydrogenase-like C-terminal" evidence="6">
    <location>
        <begin position="159"/>
        <end position="271"/>
    </location>
</feature>
<dbReference type="SUPFAM" id="SSF51735">
    <property type="entry name" value="NAD(P)-binding Rossmann-fold domains"/>
    <property type="match status" value="1"/>
</dbReference>
<evidence type="ECO:0000256" key="1">
    <source>
        <dbReference type="ARBA" id="ARBA00001947"/>
    </source>
</evidence>
<keyword evidence="3" id="KW-0479">Metal-binding</keyword>
<proteinExistence type="inferred from homology"/>
<evidence type="ECO:0000259" key="6">
    <source>
        <dbReference type="Pfam" id="PF00107"/>
    </source>
</evidence>
<reference evidence="8 9" key="1">
    <citation type="submission" date="2021-04" db="EMBL/GenBank/DDBJ databases">
        <title>Paenibacillus sp. DLE-14 whole genome sequence.</title>
        <authorList>
            <person name="Ham Y.J."/>
        </authorList>
    </citation>
    <scope>NUCLEOTIDE SEQUENCE [LARGE SCALE GENOMIC DNA]</scope>
    <source>
        <strain evidence="8 9">DLE-14</strain>
    </source>
</reference>
<name>A0ABS5CDS5_9BACL</name>
<dbReference type="PANTHER" id="PTHR43350">
    <property type="entry name" value="NAD-DEPENDENT ALCOHOL DEHYDROGENASE"/>
    <property type="match status" value="1"/>
</dbReference>
<comment type="caution">
    <text evidence="8">The sequence shown here is derived from an EMBL/GenBank/DDBJ whole genome shotgun (WGS) entry which is preliminary data.</text>
</comment>
<dbReference type="Proteomes" id="UP000673394">
    <property type="component" value="Unassembled WGS sequence"/>
</dbReference>
<evidence type="ECO:0000256" key="2">
    <source>
        <dbReference type="ARBA" id="ARBA00008072"/>
    </source>
</evidence>
<organism evidence="8 9">
    <name type="scientific">Paenibacillus lignilyticus</name>
    <dbReference type="NCBI Taxonomy" id="1172615"/>
    <lineage>
        <taxon>Bacteria</taxon>
        <taxon>Bacillati</taxon>
        <taxon>Bacillota</taxon>
        <taxon>Bacilli</taxon>
        <taxon>Bacillales</taxon>
        <taxon>Paenibacillaceae</taxon>
        <taxon>Paenibacillus</taxon>
    </lineage>
</organism>
<dbReference type="SUPFAM" id="SSF50129">
    <property type="entry name" value="GroES-like"/>
    <property type="match status" value="1"/>
</dbReference>
<dbReference type="InterPro" id="IPR013154">
    <property type="entry name" value="ADH-like_N"/>
</dbReference>
<evidence type="ECO:0000256" key="3">
    <source>
        <dbReference type="ARBA" id="ARBA00022723"/>
    </source>
</evidence>
<keyword evidence="9" id="KW-1185">Reference proteome</keyword>
<evidence type="ECO:0000313" key="8">
    <source>
        <dbReference type="EMBL" id="MBP3963990.1"/>
    </source>
</evidence>
<accession>A0ABS5CDS5</accession>
<evidence type="ECO:0000256" key="4">
    <source>
        <dbReference type="ARBA" id="ARBA00022833"/>
    </source>
</evidence>